<dbReference type="InterPro" id="IPR032675">
    <property type="entry name" value="LRR_dom_sf"/>
</dbReference>
<gene>
    <name evidence="1" type="ORF">OH76DRAFT_1032951</name>
</gene>
<accession>A0A371CXF5</accession>
<protein>
    <recommendedName>
        <fullName evidence="3">F-box domain-containing protein</fullName>
    </recommendedName>
</protein>
<dbReference type="EMBL" id="KZ857443">
    <property type="protein sequence ID" value="RDX44982.1"/>
    <property type="molecule type" value="Genomic_DNA"/>
</dbReference>
<organism evidence="1 2">
    <name type="scientific">Lentinus brumalis</name>
    <dbReference type="NCBI Taxonomy" id="2498619"/>
    <lineage>
        <taxon>Eukaryota</taxon>
        <taxon>Fungi</taxon>
        <taxon>Dikarya</taxon>
        <taxon>Basidiomycota</taxon>
        <taxon>Agaricomycotina</taxon>
        <taxon>Agaricomycetes</taxon>
        <taxon>Polyporales</taxon>
        <taxon>Polyporaceae</taxon>
        <taxon>Lentinus</taxon>
    </lineage>
</organism>
<evidence type="ECO:0000313" key="2">
    <source>
        <dbReference type="Proteomes" id="UP000256964"/>
    </source>
</evidence>
<sequence length="536" mass="60707">MGNNVSIPVDPHMHGVVQMAHHALFEYDVLNLIFDVFNLEVWKDRKTCACSARVCRAWTEPASRALWSGTRWSLRYLCMVLFKNVTPARSRYHKHTQMTSGHLRRNSVQFERLLCCAARVHQLYSIAGLSASPQNVQLMRHILSTNNGTTFLPALLSLSWVENQTTDGLLLRLIPPSLQELELTINWRTPSEQIHRLFIGLSHPVLSLRTVRINWWQPEQVLLDLDPLLNVTSIRYLTLKGNIVLGAGMLYKILSDLALVSIQVTVRDLKAWNESIHCGNLEELWCAGTCADIAALVTHLHAPNLTTADLRLDIVDAHFDRTAHSRLCQTLLGFTLRSLQLRYKKVCIKRSRLSNACDLAPMPLFSDDLKALSGRLALEDFTLHSEVPRILTDDHILQIAKGWPMLRALDLSVPVPIIYVGMPTPTALVHLARNCPNLRFLRMQLHAHELAPQLAIASLELRALRHPLRTLRVVNAHDRCRAVHEMAEFLDNLFPCLAVETGEGSYHQYAWGSIWRCVRDIQTGRRNGSKAVLKAS</sequence>
<keyword evidence="2" id="KW-1185">Reference proteome</keyword>
<proteinExistence type="predicted"/>
<evidence type="ECO:0008006" key="3">
    <source>
        <dbReference type="Google" id="ProtNLM"/>
    </source>
</evidence>
<dbReference type="SUPFAM" id="SSF52047">
    <property type="entry name" value="RNI-like"/>
    <property type="match status" value="1"/>
</dbReference>
<dbReference type="OrthoDB" id="2752977at2759"/>
<dbReference type="Gene3D" id="3.80.10.10">
    <property type="entry name" value="Ribonuclease Inhibitor"/>
    <property type="match status" value="1"/>
</dbReference>
<dbReference type="AlphaFoldDB" id="A0A371CXF5"/>
<reference evidence="1 2" key="1">
    <citation type="journal article" date="2018" name="Biotechnol. Biofuels">
        <title>Integrative visual omics of the white-rot fungus Polyporus brumalis exposes the biotechnological potential of its oxidative enzymes for delignifying raw plant biomass.</title>
        <authorList>
            <person name="Miyauchi S."/>
            <person name="Rancon A."/>
            <person name="Drula E."/>
            <person name="Hage H."/>
            <person name="Chaduli D."/>
            <person name="Favel A."/>
            <person name="Grisel S."/>
            <person name="Henrissat B."/>
            <person name="Herpoel-Gimbert I."/>
            <person name="Ruiz-Duenas F.J."/>
            <person name="Chevret D."/>
            <person name="Hainaut M."/>
            <person name="Lin J."/>
            <person name="Wang M."/>
            <person name="Pangilinan J."/>
            <person name="Lipzen A."/>
            <person name="Lesage-Meessen L."/>
            <person name="Navarro D."/>
            <person name="Riley R."/>
            <person name="Grigoriev I.V."/>
            <person name="Zhou S."/>
            <person name="Raouche S."/>
            <person name="Rosso M.N."/>
        </authorList>
    </citation>
    <scope>NUCLEOTIDE SEQUENCE [LARGE SCALE GENOMIC DNA]</scope>
    <source>
        <strain evidence="1 2">BRFM 1820</strain>
    </source>
</reference>
<name>A0A371CXF5_9APHY</name>
<evidence type="ECO:0000313" key="1">
    <source>
        <dbReference type="EMBL" id="RDX44982.1"/>
    </source>
</evidence>
<dbReference type="Proteomes" id="UP000256964">
    <property type="component" value="Unassembled WGS sequence"/>
</dbReference>